<organism evidence="2 3">
    <name type="scientific">Streptomyces goshikiensis</name>
    <dbReference type="NCBI Taxonomy" id="1942"/>
    <lineage>
        <taxon>Bacteria</taxon>
        <taxon>Bacillati</taxon>
        <taxon>Actinomycetota</taxon>
        <taxon>Actinomycetes</taxon>
        <taxon>Kitasatosporales</taxon>
        <taxon>Streptomycetaceae</taxon>
        <taxon>Streptomyces</taxon>
    </lineage>
</organism>
<evidence type="ECO:0000313" key="3">
    <source>
        <dbReference type="Proteomes" id="UP001432075"/>
    </source>
</evidence>
<dbReference type="SUPFAM" id="SSF51206">
    <property type="entry name" value="cAMP-binding domain-like"/>
    <property type="match status" value="1"/>
</dbReference>
<dbReference type="CDD" id="cd00038">
    <property type="entry name" value="CAP_ED"/>
    <property type="match status" value="1"/>
</dbReference>
<dbReference type="InterPro" id="IPR018490">
    <property type="entry name" value="cNMP-bd_dom_sf"/>
</dbReference>
<name>A0ABZ1RDQ4_9ACTN</name>
<proteinExistence type="predicted"/>
<gene>
    <name evidence="2" type="ORF">OHU17_01760</name>
</gene>
<dbReference type="InterPro" id="IPR000595">
    <property type="entry name" value="cNMP-bd_dom"/>
</dbReference>
<dbReference type="RefSeq" id="WP_328775020.1">
    <property type="nucleotide sequence ID" value="NZ_CP108057.1"/>
</dbReference>
<evidence type="ECO:0000259" key="1">
    <source>
        <dbReference type="PROSITE" id="PS50042"/>
    </source>
</evidence>
<dbReference type="SMART" id="SM00100">
    <property type="entry name" value="cNMP"/>
    <property type="match status" value="1"/>
</dbReference>
<dbReference type="EMBL" id="CP108057">
    <property type="protein sequence ID" value="WUO44625.1"/>
    <property type="molecule type" value="Genomic_DNA"/>
</dbReference>
<sequence>MNPHPGGPPGEGALAALTAEHRGRVMALARDVALPGGTRIFEEGEKADRFWIIRSGTVALDIQMPGRGRVVVETIGAGGLLGWSWLCPPRQWHLGAEARDPVRAWEFDAAAVRDLCAADAALGLSLVTLIAETIGDRLRATRTRLLDLYGPSGPQRSGAAP</sequence>
<keyword evidence="3" id="KW-1185">Reference proteome</keyword>
<dbReference type="Proteomes" id="UP001432075">
    <property type="component" value="Chromosome"/>
</dbReference>
<dbReference type="Gene3D" id="2.60.120.10">
    <property type="entry name" value="Jelly Rolls"/>
    <property type="match status" value="1"/>
</dbReference>
<feature type="domain" description="Cyclic nucleotide-binding" evidence="1">
    <location>
        <begin position="13"/>
        <end position="82"/>
    </location>
</feature>
<protein>
    <submittedName>
        <fullName evidence="2">Cyclic nucleotide-binding domain-containing protein</fullName>
    </submittedName>
</protein>
<evidence type="ECO:0000313" key="2">
    <source>
        <dbReference type="EMBL" id="WUO44625.1"/>
    </source>
</evidence>
<reference evidence="2" key="1">
    <citation type="submission" date="2022-10" db="EMBL/GenBank/DDBJ databases">
        <title>The complete genomes of actinobacterial strains from the NBC collection.</title>
        <authorList>
            <person name="Joergensen T.S."/>
            <person name="Alvarez Arevalo M."/>
            <person name="Sterndorff E.B."/>
            <person name="Faurdal D."/>
            <person name="Vuksanovic O."/>
            <person name="Mourched A.-S."/>
            <person name="Charusanti P."/>
            <person name="Shaw S."/>
            <person name="Blin K."/>
            <person name="Weber T."/>
        </authorList>
    </citation>
    <scope>NUCLEOTIDE SEQUENCE</scope>
    <source>
        <strain evidence="2">NBC_00283</strain>
    </source>
</reference>
<accession>A0ABZ1RDQ4</accession>
<dbReference type="PROSITE" id="PS50042">
    <property type="entry name" value="CNMP_BINDING_3"/>
    <property type="match status" value="1"/>
</dbReference>
<dbReference type="Pfam" id="PF00027">
    <property type="entry name" value="cNMP_binding"/>
    <property type="match status" value="1"/>
</dbReference>
<dbReference type="InterPro" id="IPR014710">
    <property type="entry name" value="RmlC-like_jellyroll"/>
</dbReference>